<evidence type="ECO:0000313" key="3">
    <source>
        <dbReference type="EMBL" id="BAU17392.1"/>
    </source>
</evidence>
<evidence type="ECO:0000259" key="2">
    <source>
        <dbReference type="Pfam" id="PF15283"/>
    </source>
</evidence>
<dbReference type="EMBL" id="AP014597">
    <property type="protein sequence ID" value="BAU17392.1"/>
    <property type="molecule type" value="Genomic_DNA"/>
</dbReference>
<organism evidence="3 4">
    <name type="scientific">Prevotella intermedia</name>
    <dbReference type="NCBI Taxonomy" id="28131"/>
    <lineage>
        <taxon>Bacteria</taxon>
        <taxon>Pseudomonadati</taxon>
        <taxon>Bacteroidota</taxon>
        <taxon>Bacteroidia</taxon>
        <taxon>Bacteroidales</taxon>
        <taxon>Prevotellaceae</taxon>
        <taxon>Prevotella</taxon>
    </lineage>
</organism>
<dbReference type="STRING" id="28131.BWX40_04095"/>
<reference evidence="3 4" key="1">
    <citation type="journal article" date="2016" name="DNA Res.">
        <title>The complete genome sequencing of Prevotella intermedia strain OMA14 and a subsequent fine-scale, intra-species genomic comparison reveal an unusual amplification of conjugative and mobile transposons and identify a novel Prevotella-lineage-specific repeat.</title>
        <authorList>
            <person name="Naito M."/>
            <person name="Ogura Y."/>
            <person name="Itoh T."/>
            <person name="Shoji M."/>
            <person name="Okamoto M."/>
            <person name="Hayashi T."/>
            <person name="Nakayama K."/>
        </authorList>
    </citation>
    <scope>NUCLEOTIDE SEQUENCE [LARGE SCALE GENOMIC DNA]</scope>
    <source>
        <strain evidence="3 4">OMA14</strain>
    </source>
</reference>
<evidence type="ECO:0000256" key="1">
    <source>
        <dbReference type="SAM" id="SignalP"/>
    </source>
</evidence>
<feature type="signal peptide" evidence="1">
    <location>
        <begin position="1"/>
        <end position="25"/>
    </location>
</feature>
<evidence type="ECO:0000313" key="4">
    <source>
        <dbReference type="Proteomes" id="UP000217431"/>
    </source>
</evidence>
<proteinExistence type="predicted"/>
<dbReference type="Proteomes" id="UP000217431">
    <property type="component" value="Chromosome I"/>
</dbReference>
<dbReference type="CDD" id="cd12871">
    <property type="entry name" value="Bacuni_01323_like"/>
    <property type="match status" value="1"/>
</dbReference>
<name>A0A0S3UIX7_PREIN</name>
<dbReference type="AlphaFoldDB" id="A0A0S3UIX7"/>
<dbReference type="Pfam" id="PF15283">
    <property type="entry name" value="DUF4595"/>
    <property type="match status" value="1"/>
</dbReference>
<dbReference type="Gene3D" id="2.40.160.190">
    <property type="match status" value="1"/>
</dbReference>
<gene>
    <name evidence="3" type="ORF">PIOMA14_I_0884</name>
</gene>
<dbReference type="PROSITE" id="PS51257">
    <property type="entry name" value="PROKAR_LIPOPROTEIN"/>
    <property type="match status" value="1"/>
</dbReference>
<feature type="domain" description="DUF4595" evidence="2">
    <location>
        <begin position="58"/>
        <end position="262"/>
    </location>
</feature>
<sequence length="278" mass="31252">MKKLSNFVWLLAIALTATITFTSCGKDKDDPVDKNKVKVNPAKVFVNGMLKEVGGSVFTLDAEGRVSSIVNKEEKEKVTFEYKSDVLGTTDVPNVVMTVTDDDSKTVYKLLLNEAGYVKYCDEYEYEKNEIAKSKTWNLEYNSDNRLVKAVQSESGFQTTYTLTYKNGDAIESSTVSQKEGKETNRYQIFYTSTKVTSPIANKGCIMFFGGGLGVELDDLEYAYYAGMLGKATKHLPIYNLDTNNDKISFEWTINKGGFPTKVVIKDEEDIDQILFVW</sequence>
<keyword evidence="1" id="KW-0732">Signal</keyword>
<protein>
    <recommendedName>
        <fullName evidence="2">DUF4595 domain-containing protein</fullName>
    </recommendedName>
</protein>
<dbReference type="InterPro" id="IPR027931">
    <property type="entry name" value="DUF4595"/>
</dbReference>
<feature type="chain" id="PRO_5006619724" description="DUF4595 domain-containing protein" evidence="1">
    <location>
        <begin position="26"/>
        <end position="278"/>
    </location>
</feature>
<accession>A0A0S3UIX7</accession>
<dbReference type="RefSeq" id="WP_096405327.1">
    <property type="nucleotide sequence ID" value="NZ_AP014597.1"/>
</dbReference>